<keyword evidence="3" id="KW-1185">Reference proteome</keyword>
<gene>
    <name evidence="2" type="ORF">GCM10010468_23100</name>
</gene>
<accession>A0ABP6Q6F2</accession>
<evidence type="ECO:0000256" key="1">
    <source>
        <dbReference type="SAM" id="Phobius"/>
    </source>
</evidence>
<keyword evidence="1" id="KW-1133">Transmembrane helix</keyword>
<protein>
    <submittedName>
        <fullName evidence="2">Uncharacterized protein</fullName>
    </submittedName>
</protein>
<feature type="transmembrane region" description="Helical" evidence="1">
    <location>
        <begin position="148"/>
        <end position="169"/>
    </location>
</feature>
<keyword evidence="1" id="KW-0812">Transmembrane</keyword>
<reference evidence="3" key="1">
    <citation type="journal article" date="2019" name="Int. J. Syst. Evol. Microbiol.">
        <title>The Global Catalogue of Microorganisms (GCM) 10K type strain sequencing project: providing services to taxonomists for standard genome sequencing and annotation.</title>
        <authorList>
            <consortium name="The Broad Institute Genomics Platform"/>
            <consortium name="The Broad Institute Genome Sequencing Center for Infectious Disease"/>
            <person name="Wu L."/>
            <person name="Ma J."/>
        </authorList>
    </citation>
    <scope>NUCLEOTIDE SEQUENCE [LARGE SCALE GENOMIC DNA]</scope>
    <source>
        <strain evidence="3">JCM 9377</strain>
    </source>
</reference>
<comment type="caution">
    <text evidence="2">The sequence shown here is derived from an EMBL/GenBank/DDBJ whole genome shotgun (WGS) entry which is preliminary data.</text>
</comment>
<proteinExistence type="predicted"/>
<dbReference type="Proteomes" id="UP001501237">
    <property type="component" value="Unassembled WGS sequence"/>
</dbReference>
<dbReference type="EMBL" id="BAAAUV010000005">
    <property type="protein sequence ID" value="GAA3207139.1"/>
    <property type="molecule type" value="Genomic_DNA"/>
</dbReference>
<evidence type="ECO:0000313" key="3">
    <source>
        <dbReference type="Proteomes" id="UP001501237"/>
    </source>
</evidence>
<organism evidence="2 3">
    <name type="scientific">Actinocorallia longicatena</name>
    <dbReference type="NCBI Taxonomy" id="111803"/>
    <lineage>
        <taxon>Bacteria</taxon>
        <taxon>Bacillati</taxon>
        <taxon>Actinomycetota</taxon>
        <taxon>Actinomycetes</taxon>
        <taxon>Streptosporangiales</taxon>
        <taxon>Thermomonosporaceae</taxon>
        <taxon>Actinocorallia</taxon>
    </lineage>
</organism>
<feature type="transmembrane region" description="Helical" evidence="1">
    <location>
        <begin position="115"/>
        <end position="136"/>
    </location>
</feature>
<keyword evidence="1" id="KW-0472">Membrane</keyword>
<sequence>MQQPTTLGYVFSTRDAHTIAAPLLVAAALSLAGVVAGASDATFRWPGPTLLLLVITSLLLVASIQLQYLARQFLYSRADIDDWYPPGLSGQKKRYQLLCKWQGDDYATWKKFNDISVMCFNVGTVFLGSGIFAALLPADGNKQPGWRLVAACLVLAASVADVVWTLWLYRWNTVTSLERGDELANLEEEEETS</sequence>
<feature type="transmembrane region" description="Helical" evidence="1">
    <location>
        <begin position="19"/>
        <end position="38"/>
    </location>
</feature>
<evidence type="ECO:0000313" key="2">
    <source>
        <dbReference type="EMBL" id="GAA3207139.1"/>
    </source>
</evidence>
<name>A0ABP6Q6F2_9ACTN</name>
<feature type="transmembrane region" description="Helical" evidence="1">
    <location>
        <begin position="50"/>
        <end position="70"/>
    </location>
</feature>